<keyword evidence="3 5" id="KW-1133">Transmembrane helix</keyword>
<dbReference type="Proteomes" id="UP000092482">
    <property type="component" value="Chromosome"/>
</dbReference>
<dbReference type="PATRIC" id="fig|1758689.4.peg.134"/>
<sequence>MTTRQPAPADLRRWRRHLADERANIQVFRDVAARRQGEERDILLSLARAEERHAGHWIELLGDQADPPPRANLSHRVQAWLARRFGMVFVLALLQRSKSDNQYAQEQDAATSMAADEQVHEEVLRGLAARGRLQLSGNFRAAVFGANDGLVSNLALIMGMAGTGVSGAVVLAAGMAGLLAGALSMGAGEYISVRSARELLSASQPATGTHRALGELDLQTNELELVYRARGMDRDHARARAADVLGQVARAGHAPEDAVPAAATDADDQDAVLNPWGAALASFGFFASGALIPVLPYLLGASGLVAAGIAMLLVGLALMVTGAVVGVLSGASPLARGLRQLLIGYGAAIATYLLGLAFGAAGIG</sequence>
<dbReference type="CDD" id="cd01044">
    <property type="entry name" value="Ferritin_CCC1_N"/>
    <property type="match status" value="1"/>
</dbReference>
<evidence type="ECO:0000256" key="4">
    <source>
        <dbReference type="ARBA" id="ARBA00023136"/>
    </source>
</evidence>
<name>A0A1B1N810_9MICO</name>
<dbReference type="GO" id="GO:0005384">
    <property type="term" value="F:manganese ion transmembrane transporter activity"/>
    <property type="evidence" value="ECO:0007669"/>
    <property type="project" value="InterPro"/>
</dbReference>
<dbReference type="EMBL" id="CP014989">
    <property type="protein sequence ID" value="ANS77525.1"/>
    <property type="molecule type" value="Genomic_DNA"/>
</dbReference>
<feature type="transmembrane region" description="Helical" evidence="5">
    <location>
        <begin position="278"/>
        <end position="299"/>
    </location>
</feature>
<dbReference type="GO" id="GO:0012505">
    <property type="term" value="C:endomembrane system"/>
    <property type="evidence" value="ECO:0007669"/>
    <property type="project" value="UniProtKB-SubCell"/>
</dbReference>
<dbReference type="RefSeq" id="WP_083190395.1">
    <property type="nucleotide sequence ID" value="NZ_CP014989.1"/>
</dbReference>
<reference evidence="6 7" key="1">
    <citation type="submission" date="2016-03" db="EMBL/GenBank/DDBJ databases">
        <title>Shallow-sea hydrothermal system.</title>
        <authorList>
            <person name="Tang K."/>
        </authorList>
    </citation>
    <scope>NUCLEOTIDE SEQUENCE [LARGE SCALE GENOMIC DNA]</scope>
    <source>
        <strain evidence="6 7">JLT9</strain>
    </source>
</reference>
<evidence type="ECO:0000256" key="3">
    <source>
        <dbReference type="ARBA" id="ARBA00022989"/>
    </source>
</evidence>
<accession>A0A1B1N810</accession>
<keyword evidence="4 5" id="KW-0472">Membrane</keyword>
<dbReference type="PANTHER" id="PTHR31851">
    <property type="entry name" value="FE(2+)/MN(2+) TRANSPORTER PCL1"/>
    <property type="match status" value="1"/>
</dbReference>
<organism evidence="6 7">
    <name type="scientific">Serinicoccus hydrothermalis</name>
    <dbReference type="NCBI Taxonomy" id="1758689"/>
    <lineage>
        <taxon>Bacteria</taxon>
        <taxon>Bacillati</taxon>
        <taxon>Actinomycetota</taxon>
        <taxon>Actinomycetes</taxon>
        <taxon>Micrococcales</taxon>
        <taxon>Ornithinimicrobiaceae</taxon>
        <taxon>Serinicoccus</taxon>
    </lineage>
</organism>
<gene>
    <name evidence="6" type="ORF">SGUI_0129</name>
</gene>
<proteinExistence type="predicted"/>
<keyword evidence="2 5" id="KW-0812">Transmembrane</keyword>
<protein>
    <recommendedName>
        <fullName evidence="8">Nodulin 21-related protein</fullName>
    </recommendedName>
</protein>
<dbReference type="InterPro" id="IPR008217">
    <property type="entry name" value="Ccc1_fam"/>
</dbReference>
<feature type="transmembrane region" description="Helical" evidence="5">
    <location>
        <begin position="341"/>
        <end position="363"/>
    </location>
</feature>
<dbReference type="KEGG" id="serj:SGUI_0129"/>
<evidence type="ECO:0000256" key="5">
    <source>
        <dbReference type="SAM" id="Phobius"/>
    </source>
</evidence>
<dbReference type="OrthoDB" id="9789677at2"/>
<evidence type="ECO:0008006" key="8">
    <source>
        <dbReference type="Google" id="ProtNLM"/>
    </source>
</evidence>
<dbReference type="STRING" id="1758689.SGUI_0129"/>
<evidence type="ECO:0000313" key="6">
    <source>
        <dbReference type="EMBL" id="ANS77525.1"/>
    </source>
</evidence>
<feature type="transmembrane region" description="Helical" evidence="5">
    <location>
        <begin position="167"/>
        <end position="187"/>
    </location>
</feature>
<dbReference type="InterPro" id="IPR039376">
    <property type="entry name" value="Ferritin_CCC1_N"/>
</dbReference>
<dbReference type="AlphaFoldDB" id="A0A1B1N810"/>
<dbReference type="Pfam" id="PF01988">
    <property type="entry name" value="VIT1"/>
    <property type="match status" value="1"/>
</dbReference>
<keyword evidence="7" id="KW-1185">Reference proteome</keyword>
<dbReference type="GO" id="GO:0030026">
    <property type="term" value="P:intracellular manganese ion homeostasis"/>
    <property type="evidence" value="ECO:0007669"/>
    <property type="project" value="InterPro"/>
</dbReference>
<evidence type="ECO:0000256" key="2">
    <source>
        <dbReference type="ARBA" id="ARBA00022692"/>
    </source>
</evidence>
<feature type="transmembrane region" description="Helical" evidence="5">
    <location>
        <begin position="305"/>
        <end position="329"/>
    </location>
</feature>
<comment type="subcellular location">
    <subcellularLocation>
        <location evidence="1">Endomembrane system</location>
        <topology evidence="1">Multi-pass membrane protein</topology>
    </subcellularLocation>
</comment>
<evidence type="ECO:0000313" key="7">
    <source>
        <dbReference type="Proteomes" id="UP000092482"/>
    </source>
</evidence>
<evidence type="ECO:0000256" key="1">
    <source>
        <dbReference type="ARBA" id="ARBA00004127"/>
    </source>
</evidence>